<keyword evidence="3" id="KW-0444">Lipid biosynthesis</keyword>
<dbReference type="AlphaFoldDB" id="A0A844H1B5"/>
<evidence type="ECO:0000256" key="2">
    <source>
        <dbReference type="ARBA" id="ARBA00010441"/>
    </source>
</evidence>
<keyword evidence="5 13" id="KW-0812">Transmembrane</keyword>
<dbReference type="InterPro" id="IPR000462">
    <property type="entry name" value="CDP-OH_P_trans"/>
</dbReference>
<comment type="subcellular location">
    <subcellularLocation>
        <location evidence="1">Membrane</location>
        <topology evidence="1">Multi-pass membrane protein</topology>
    </subcellularLocation>
</comment>
<dbReference type="GO" id="GO:0008444">
    <property type="term" value="F:CDP-diacylglycerol-glycerol-3-phosphate 3-phosphatidyltransferase activity"/>
    <property type="evidence" value="ECO:0007669"/>
    <property type="project" value="UniProtKB-UniRule"/>
</dbReference>
<name>A0A844H1B5_9CHRO</name>
<gene>
    <name evidence="14" type="primary">pgsA</name>
    <name evidence="14" type="ORF">GGC33_13715</name>
</gene>
<evidence type="ECO:0000256" key="11">
    <source>
        <dbReference type="NCBIfam" id="TIGR00560"/>
    </source>
</evidence>
<dbReference type="GO" id="GO:0016020">
    <property type="term" value="C:membrane"/>
    <property type="evidence" value="ECO:0007669"/>
    <property type="project" value="UniProtKB-SubCell"/>
</dbReference>
<evidence type="ECO:0000256" key="8">
    <source>
        <dbReference type="ARBA" id="ARBA00023136"/>
    </source>
</evidence>
<evidence type="ECO:0000313" key="15">
    <source>
        <dbReference type="Proteomes" id="UP000437131"/>
    </source>
</evidence>
<dbReference type="RefSeq" id="WP_015220738.1">
    <property type="nucleotide sequence ID" value="NZ_WMIA01000020.1"/>
</dbReference>
<dbReference type="GO" id="GO:0046474">
    <property type="term" value="P:glycerophospholipid biosynthetic process"/>
    <property type="evidence" value="ECO:0007669"/>
    <property type="project" value="TreeGrafter"/>
</dbReference>
<dbReference type="PROSITE" id="PS00379">
    <property type="entry name" value="CDP_ALCOHOL_P_TRANSF"/>
    <property type="match status" value="1"/>
</dbReference>
<organism evidence="14 15">
    <name type="scientific">Cyanobacterium aponinum 0216</name>
    <dbReference type="NCBI Taxonomy" id="2676140"/>
    <lineage>
        <taxon>Bacteria</taxon>
        <taxon>Bacillati</taxon>
        <taxon>Cyanobacteriota</taxon>
        <taxon>Cyanophyceae</taxon>
        <taxon>Oscillatoriophycideae</taxon>
        <taxon>Chroococcales</taxon>
        <taxon>Geminocystaceae</taxon>
        <taxon>Cyanobacterium</taxon>
    </lineage>
</organism>
<keyword evidence="8 13" id="KW-0472">Membrane</keyword>
<feature type="transmembrane region" description="Helical" evidence="13">
    <location>
        <begin position="150"/>
        <end position="169"/>
    </location>
</feature>
<evidence type="ECO:0000256" key="1">
    <source>
        <dbReference type="ARBA" id="ARBA00004141"/>
    </source>
</evidence>
<keyword evidence="10" id="KW-1208">Phospholipid metabolism</keyword>
<dbReference type="InterPro" id="IPR004570">
    <property type="entry name" value="Phosphatidylglycerol_P_synth"/>
</dbReference>
<dbReference type="InterPro" id="IPR043130">
    <property type="entry name" value="CDP-OH_PTrfase_TM_dom"/>
</dbReference>
<dbReference type="PANTHER" id="PTHR14269:SF62">
    <property type="entry name" value="CDP-DIACYLGLYCEROL--GLYCEROL-3-PHOSPHATE 3-PHOSPHATIDYLTRANSFERASE 1, CHLOROPLASTIC"/>
    <property type="match status" value="1"/>
</dbReference>
<dbReference type="Gene3D" id="1.20.120.1760">
    <property type="match status" value="1"/>
</dbReference>
<evidence type="ECO:0000256" key="12">
    <source>
        <dbReference type="RuleBase" id="RU003750"/>
    </source>
</evidence>
<evidence type="ECO:0000256" key="5">
    <source>
        <dbReference type="ARBA" id="ARBA00022692"/>
    </source>
</evidence>
<feature type="transmembrane region" description="Helical" evidence="13">
    <location>
        <begin position="29"/>
        <end position="51"/>
    </location>
</feature>
<evidence type="ECO:0000256" key="13">
    <source>
        <dbReference type="SAM" id="Phobius"/>
    </source>
</evidence>
<keyword evidence="7" id="KW-0443">Lipid metabolism</keyword>
<reference evidence="14 15" key="1">
    <citation type="submission" date="2019-11" db="EMBL/GenBank/DDBJ databases">
        <title>Isolation of a new High Light Tolerant Cyanobacteria.</title>
        <authorList>
            <person name="Dobson Z."/>
            <person name="Vaughn N."/>
            <person name="Vaughn M."/>
            <person name="Fromme P."/>
            <person name="Mazor Y."/>
        </authorList>
    </citation>
    <scope>NUCLEOTIDE SEQUENCE [LARGE SCALE GENOMIC DNA]</scope>
    <source>
        <strain evidence="14 15">0216</strain>
    </source>
</reference>
<proteinExistence type="inferred from homology"/>
<keyword evidence="6 13" id="KW-1133">Transmembrane helix</keyword>
<evidence type="ECO:0000256" key="3">
    <source>
        <dbReference type="ARBA" id="ARBA00022516"/>
    </source>
</evidence>
<evidence type="ECO:0000256" key="6">
    <source>
        <dbReference type="ARBA" id="ARBA00022989"/>
    </source>
</evidence>
<evidence type="ECO:0000256" key="7">
    <source>
        <dbReference type="ARBA" id="ARBA00023098"/>
    </source>
</evidence>
<keyword evidence="4 12" id="KW-0808">Transferase</keyword>
<evidence type="ECO:0000256" key="10">
    <source>
        <dbReference type="ARBA" id="ARBA00023264"/>
    </source>
</evidence>
<comment type="similarity">
    <text evidence="2 12">Belongs to the CDP-alcohol phosphatidyltransferase class-I family.</text>
</comment>
<dbReference type="PIRSF" id="PIRSF000847">
    <property type="entry name" value="Phos_ph_gly_syn"/>
    <property type="match status" value="1"/>
</dbReference>
<evidence type="ECO:0000313" key="14">
    <source>
        <dbReference type="EMBL" id="MTF39976.1"/>
    </source>
</evidence>
<dbReference type="InterPro" id="IPR050324">
    <property type="entry name" value="CDP-alcohol_PTase-I"/>
</dbReference>
<dbReference type="InterPro" id="IPR048254">
    <property type="entry name" value="CDP_ALCOHOL_P_TRANSF_CS"/>
</dbReference>
<keyword evidence="9" id="KW-0594">Phospholipid biosynthesis</keyword>
<dbReference type="EMBL" id="WMIA01000020">
    <property type="protein sequence ID" value="MTF39976.1"/>
    <property type="molecule type" value="Genomic_DNA"/>
</dbReference>
<dbReference type="NCBIfam" id="TIGR00560">
    <property type="entry name" value="pgsA"/>
    <property type="match status" value="1"/>
</dbReference>
<protein>
    <recommendedName>
        <fullName evidence="11">CDP-diacylglycerol--glycerol-3-phosphate 3-phosphatidyltransferase</fullName>
        <ecNumber evidence="11">2.7.8.5</ecNumber>
    </recommendedName>
</protein>
<sequence>MNIPNTITAIRIVLVLPLIYFLYQPSTSFQWLAFFIFLVAALTDWLDGYLARKLNQITALGKFLDPLTDKILIIAPLLILIERQQLRAWAVFIIIIREIVIAGWRVNPQLSSDNDISGANIWGKLKTVTQIGAIALLIIPVPQLTNIGLILFWIALVLTVISGSIYLGFPSFSLGKIKE</sequence>
<accession>A0A844H1B5</accession>
<dbReference type="PANTHER" id="PTHR14269">
    <property type="entry name" value="CDP-DIACYLGLYCEROL--GLYCEROL-3-PHOSPHATE 3-PHOSPHATIDYLTRANSFERASE-RELATED"/>
    <property type="match status" value="1"/>
</dbReference>
<feature type="transmembrane region" description="Helical" evidence="13">
    <location>
        <begin position="7"/>
        <end position="23"/>
    </location>
</feature>
<evidence type="ECO:0000256" key="9">
    <source>
        <dbReference type="ARBA" id="ARBA00023209"/>
    </source>
</evidence>
<comment type="caution">
    <text evidence="14">The sequence shown here is derived from an EMBL/GenBank/DDBJ whole genome shotgun (WGS) entry which is preliminary data.</text>
</comment>
<evidence type="ECO:0000256" key="4">
    <source>
        <dbReference type="ARBA" id="ARBA00022679"/>
    </source>
</evidence>
<dbReference type="EC" id="2.7.8.5" evidence="11"/>
<dbReference type="Proteomes" id="UP000437131">
    <property type="component" value="Unassembled WGS sequence"/>
</dbReference>
<dbReference type="Pfam" id="PF01066">
    <property type="entry name" value="CDP-OH_P_transf"/>
    <property type="match status" value="1"/>
</dbReference>